<feature type="binding site" evidence="14">
    <location>
        <position position="147"/>
    </location>
    <ligand>
        <name>sn-glycerol 3-phosphate</name>
        <dbReference type="ChEBI" id="CHEBI:57597"/>
    </ligand>
</feature>
<evidence type="ECO:0000256" key="14">
    <source>
        <dbReference type="HAMAP-Rule" id="MF_00394"/>
    </source>
</evidence>
<evidence type="ECO:0000256" key="11">
    <source>
        <dbReference type="ARBA" id="ARBA00066687"/>
    </source>
</evidence>
<comment type="caution">
    <text evidence="21">The sequence shown here is derived from an EMBL/GenBank/DDBJ whole genome shotgun (WGS) entry which is preliminary data.</text>
</comment>
<keyword evidence="2 14" id="KW-0444">Lipid biosynthesis</keyword>
<evidence type="ECO:0000256" key="17">
    <source>
        <dbReference type="PIRSR" id="PIRSR000114-3"/>
    </source>
</evidence>
<dbReference type="HAMAP" id="MF_00394">
    <property type="entry name" value="NAD_Glyc3P_dehydrog"/>
    <property type="match status" value="1"/>
</dbReference>
<evidence type="ECO:0000313" key="21">
    <source>
        <dbReference type="EMBL" id="EKU27239.1"/>
    </source>
</evidence>
<dbReference type="NCBIfam" id="NF000942">
    <property type="entry name" value="PRK00094.1-4"/>
    <property type="match status" value="1"/>
</dbReference>
<evidence type="ECO:0000259" key="20">
    <source>
        <dbReference type="Pfam" id="PF07479"/>
    </source>
</evidence>
<comment type="catalytic activity">
    <reaction evidence="14">
        <text>sn-glycerol 3-phosphate + NAD(+) = dihydroxyacetone phosphate + NADH + H(+)</text>
        <dbReference type="Rhea" id="RHEA:11092"/>
        <dbReference type="ChEBI" id="CHEBI:15378"/>
        <dbReference type="ChEBI" id="CHEBI:57540"/>
        <dbReference type="ChEBI" id="CHEBI:57597"/>
        <dbReference type="ChEBI" id="CHEBI:57642"/>
        <dbReference type="ChEBI" id="CHEBI:57945"/>
        <dbReference type="EC" id="1.1.1.94"/>
    </reaction>
</comment>
<dbReference type="GO" id="GO:0046168">
    <property type="term" value="P:glycerol-3-phosphate catabolic process"/>
    <property type="evidence" value="ECO:0007669"/>
    <property type="project" value="InterPro"/>
</dbReference>
<dbReference type="InterPro" id="IPR006168">
    <property type="entry name" value="G3P_DH_NAD-dep"/>
</dbReference>
<feature type="binding site" evidence="14">
    <location>
        <position position="202"/>
    </location>
    <ligand>
        <name>sn-glycerol 3-phosphate</name>
        <dbReference type="ChEBI" id="CHEBI:57597"/>
    </ligand>
</feature>
<evidence type="ECO:0000256" key="9">
    <source>
        <dbReference type="ARBA" id="ARBA00023264"/>
    </source>
</evidence>
<keyword evidence="5 14" id="KW-0560">Oxidoreductase</keyword>
<feature type="binding site" evidence="14">
    <location>
        <position position="21"/>
    </location>
    <ligand>
        <name>NADPH</name>
        <dbReference type="ChEBI" id="CHEBI:57783"/>
    </ligand>
</feature>
<feature type="binding site" evidence="17">
    <location>
        <position position="266"/>
    </location>
    <ligand>
        <name>NAD(+)</name>
        <dbReference type="ChEBI" id="CHEBI:57540"/>
    </ligand>
</feature>
<dbReference type="PANTHER" id="PTHR11728:SF1">
    <property type="entry name" value="GLYCEROL-3-PHOSPHATE DEHYDROGENASE [NAD(+)] 2, CHLOROPLASTIC"/>
    <property type="match status" value="1"/>
</dbReference>
<feature type="binding site" evidence="14">
    <location>
        <position position="266"/>
    </location>
    <ligand>
        <name>NADPH</name>
        <dbReference type="ChEBI" id="CHEBI:57783"/>
    </ligand>
</feature>
<dbReference type="PATRIC" id="fig|1234409.3.peg.520"/>
<feature type="binding site" evidence="14">
    <location>
        <position position="116"/>
    </location>
    <ligand>
        <name>sn-glycerol 3-phosphate</name>
        <dbReference type="ChEBI" id="CHEBI:57597"/>
    </ligand>
</feature>
<dbReference type="GO" id="GO:0005975">
    <property type="term" value="P:carbohydrate metabolic process"/>
    <property type="evidence" value="ECO:0007669"/>
    <property type="project" value="InterPro"/>
</dbReference>
<feature type="binding site" evidence="14">
    <location>
        <position position="59"/>
    </location>
    <ligand>
        <name>NADPH</name>
        <dbReference type="ChEBI" id="CHEBI:57783"/>
    </ligand>
</feature>
<dbReference type="GO" id="GO:0008654">
    <property type="term" value="P:phospholipid biosynthetic process"/>
    <property type="evidence" value="ECO:0007669"/>
    <property type="project" value="UniProtKB-KW"/>
</dbReference>
<feature type="binding site" evidence="17">
    <location>
        <position position="151"/>
    </location>
    <ligand>
        <name>NAD(+)</name>
        <dbReference type="ChEBI" id="CHEBI:57540"/>
    </ligand>
</feature>
<dbReference type="FunFam" id="1.10.1040.10:FF:000001">
    <property type="entry name" value="Glycerol-3-phosphate dehydrogenase [NAD(P)+]"/>
    <property type="match status" value="1"/>
</dbReference>
<keyword evidence="14" id="KW-0963">Cytoplasm</keyword>
<keyword evidence="8 14" id="KW-0594">Phospholipid biosynthesis</keyword>
<feature type="binding site" evidence="14">
    <location>
        <position position="265"/>
    </location>
    <ligand>
        <name>sn-glycerol 3-phosphate</name>
        <dbReference type="ChEBI" id="CHEBI:57597"/>
    </ligand>
</feature>
<dbReference type="EC" id="1.1.1.94" evidence="11 14"/>
<dbReference type="Pfam" id="PF01210">
    <property type="entry name" value="NAD_Gly3P_dh_N"/>
    <property type="match status" value="1"/>
</dbReference>
<dbReference type="GO" id="GO:0051287">
    <property type="term" value="F:NAD binding"/>
    <property type="evidence" value="ECO:0007669"/>
    <property type="project" value="InterPro"/>
</dbReference>
<dbReference type="GO" id="GO:0006650">
    <property type="term" value="P:glycerophospholipid metabolic process"/>
    <property type="evidence" value="ECO:0007669"/>
    <property type="project" value="UniProtKB-UniRule"/>
</dbReference>
<feature type="binding site" evidence="14">
    <location>
        <position position="255"/>
    </location>
    <ligand>
        <name>sn-glycerol 3-phosphate</name>
        <dbReference type="ChEBI" id="CHEBI:57597"/>
    </ligand>
</feature>
<feature type="domain" description="Glycerol-3-phosphate dehydrogenase NAD-dependent C-terminal" evidence="20">
    <location>
        <begin position="191"/>
        <end position="332"/>
    </location>
</feature>
<sequence>MYQKVRKEMEQKKVAVLGAGSWGTALAKVLVENGHDVRIWGNNEQQLEEMNRTHQNPNYLPDIHLPEGLKAIFDLKEAVKDVDAVLFVVPTKAIRPVAKQLVEAMNTKPIIIHASKGLELGTHKRLSEVLAEEIPANLRQEIVVLSGPSHAEEVAVGDITTITSACDNIETAEFVQRLFTNHYFRIYTNADVKGVEIGAALKNIIAIGAGAIHGLGYGDDAKAALMTRGLAEITRFGVALGADPLTFMGLSGVGDLIVTCTSVHSRNWRCGNQLGQGKSLDEILDHMGMIVEGVSTTKAVTELAQQLKISMPITETIYDVLYNGVEARTAVENLMKRDMRSENEF</sequence>
<dbReference type="Gene3D" id="1.10.1040.10">
    <property type="entry name" value="N-(1-d-carboxylethyl)-l-norvaline Dehydrogenase, domain 2"/>
    <property type="match status" value="1"/>
</dbReference>
<evidence type="ECO:0000256" key="13">
    <source>
        <dbReference type="ARBA" id="ARBA00080511"/>
    </source>
</evidence>
<comment type="function">
    <text evidence="14">Catalyzes the reduction of the glycolytic intermediate dihydroxyacetone phosphate (DHAP) to sn-glycerol 3-phosphate (G3P), the key precursor for phospholipid synthesis.</text>
</comment>
<dbReference type="NCBIfam" id="NF000940">
    <property type="entry name" value="PRK00094.1-2"/>
    <property type="match status" value="1"/>
</dbReference>
<protein>
    <recommendedName>
        <fullName evidence="12 14">Glycerol-3-phosphate dehydrogenase [NAD(P)+]</fullName>
        <ecNumber evidence="11 14">1.1.1.94</ecNumber>
    </recommendedName>
    <alternativeName>
        <fullName evidence="14">NAD(P)(+)-dependent glycerol-3-phosphate dehydrogenase</fullName>
    </alternativeName>
    <alternativeName>
        <fullName evidence="13 14">NAD(P)H-dependent dihydroxyacetone-phosphate reductase</fullName>
    </alternativeName>
</protein>
<evidence type="ECO:0000256" key="7">
    <source>
        <dbReference type="ARBA" id="ARBA00023098"/>
    </source>
</evidence>
<feature type="binding site" evidence="14">
    <location>
        <position position="149"/>
    </location>
    <ligand>
        <name>sn-glycerol 3-phosphate</name>
        <dbReference type="ChEBI" id="CHEBI:57597"/>
    </ligand>
</feature>
<keyword evidence="4 14" id="KW-0521">NADP</keyword>
<dbReference type="FunFam" id="3.40.50.720:FF:000019">
    <property type="entry name" value="Glycerol-3-phosphate dehydrogenase [NAD(P)+]"/>
    <property type="match status" value="1"/>
</dbReference>
<comment type="catalytic activity">
    <reaction evidence="10">
        <text>sn-glycerol 3-phosphate + NADP(+) = dihydroxyacetone phosphate + NADPH + H(+)</text>
        <dbReference type="Rhea" id="RHEA:11096"/>
        <dbReference type="ChEBI" id="CHEBI:15378"/>
        <dbReference type="ChEBI" id="CHEBI:57597"/>
        <dbReference type="ChEBI" id="CHEBI:57642"/>
        <dbReference type="ChEBI" id="CHEBI:57783"/>
        <dbReference type="ChEBI" id="CHEBI:58349"/>
        <dbReference type="EC" id="1.1.1.94"/>
    </reaction>
    <physiologicalReaction direction="right-to-left" evidence="10">
        <dbReference type="Rhea" id="RHEA:11098"/>
    </physiologicalReaction>
</comment>
<dbReference type="Proteomes" id="UP000016057">
    <property type="component" value="Unassembled WGS sequence"/>
</dbReference>
<dbReference type="PIRSF" id="PIRSF000114">
    <property type="entry name" value="Glycerol-3-P_dh"/>
    <property type="match status" value="1"/>
</dbReference>
<feature type="binding site" evidence="16">
    <location>
        <position position="116"/>
    </location>
    <ligand>
        <name>substrate</name>
    </ligand>
</feature>
<accession>K8Z880</accession>
<reference evidence="21 22" key="1">
    <citation type="journal article" date="2013" name="Genome Announc.">
        <title>Draft Genome Sequence of Catellicoccus marimammalium, a Novel Species Commonly Found in Gull Feces.</title>
        <authorList>
            <person name="Weigand M.R."/>
            <person name="Ryu H."/>
            <person name="Bozcek L."/>
            <person name="Konstantinidis K.T."/>
            <person name="Santo Domingo J.W."/>
        </authorList>
    </citation>
    <scope>NUCLEOTIDE SEQUENCE [LARGE SCALE GENOMIC DNA]</scope>
    <source>
        <strain evidence="21 22">M35/04/3</strain>
    </source>
</reference>
<feature type="active site" description="Proton acceptor" evidence="14 15">
    <location>
        <position position="202"/>
    </location>
</feature>
<dbReference type="GO" id="GO:0046167">
    <property type="term" value="P:glycerol-3-phosphate biosynthetic process"/>
    <property type="evidence" value="ECO:0007669"/>
    <property type="project" value="UniProtKB-UniRule"/>
</dbReference>
<dbReference type="GO" id="GO:0005829">
    <property type="term" value="C:cytosol"/>
    <property type="evidence" value="ECO:0007669"/>
    <property type="project" value="TreeGrafter"/>
</dbReference>
<evidence type="ECO:0000256" key="3">
    <source>
        <dbReference type="ARBA" id="ARBA00022741"/>
    </source>
</evidence>
<evidence type="ECO:0000259" key="19">
    <source>
        <dbReference type="Pfam" id="PF01210"/>
    </source>
</evidence>
<dbReference type="NCBIfam" id="NF000941">
    <property type="entry name" value="PRK00094.1-3"/>
    <property type="match status" value="1"/>
</dbReference>
<dbReference type="EMBL" id="AMYT01000017">
    <property type="protein sequence ID" value="EKU27239.1"/>
    <property type="molecule type" value="Genomic_DNA"/>
</dbReference>
<keyword evidence="3 14" id="KW-0547">Nucleotide-binding</keyword>
<keyword evidence="6 14" id="KW-0520">NAD</keyword>
<dbReference type="InterPro" id="IPR006109">
    <property type="entry name" value="G3P_DH_NAD-dep_C"/>
</dbReference>
<dbReference type="eggNOG" id="COG0240">
    <property type="taxonomic scope" value="Bacteria"/>
</dbReference>
<dbReference type="InterPro" id="IPR008927">
    <property type="entry name" value="6-PGluconate_DH-like_C_sf"/>
</dbReference>
<evidence type="ECO:0000256" key="5">
    <source>
        <dbReference type="ARBA" id="ARBA00023002"/>
    </source>
</evidence>
<feature type="domain" description="Glycerol-3-phosphate dehydrogenase NAD-dependent N-terminal" evidence="19">
    <location>
        <begin position="13"/>
        <end position="171"/>
    </location>
</feature>
<feature type="binding site" evidence="14">
    <location>
        <position position="266"/>
    </location>
    <ligand>
        <name>sn-glycerol 3-phosphate</name>
        <dbReference type="ChEBI" id="CHEBI:57597"/>
    </ligand>
</feature>
<dbReference type="InterPro" id="IPR036291">
    <property type="entry name" value="NAD(P)-bd_dom_sf"/>
</dbReference>
<dbReference type="AlphaFoldDB" id="K8Z880"/>
<feature type="binding site" evidence="16">
    <location>
        <begin position="266"/>
        <end position="267"/>
    </location>
    <ligand>
        <name>substrate</name>
    </ligand>
</feature>
<dbReference type="GO" id="GO:0141153">
    <property type="term" value="F:glycerol-3-phosphate dehydrogenase (NADP+) activity"/>
    <property type="evidence" value="ECO:0007669"/>
    <property type="project" value="RHEA"/>
</dbReference>
<feature type="binding site" evidence="14">
    <location>
        <position position="292"/>
    </location>
    <ligand>
        <name>NADPH</name>
        <dbReference type="ChEBI" id="CHEBI:57783"/>
    </ligand>
</feature>
<evidence type="ECO:0000256" key="12">
    <source>
        <dbReference type="ARBA" id="ARBA00069372"/>
    </source>
</evidence>
<keyword evidence="9 14" id="KW-1208">Phospholipid metabolism</keyword>
<dbReference type="Pfam" id="PF07479">
    <property type="entry name" value="NAD_Gly3P_dh_C"/>
    <property type="match status" value="1"/>
</dbReference>
<dbReference type="GO" id="GO:0141152">
    <property type="term" value="F:glycerol-3-phosphate dehydrogenase (NAD+) activity"/>
    <property type="evidence" value="ECO:0007669"/>
    <property type="project" value="RHEA"/>
</dbReference>
<evidence type="ECO:0000256" key="1">
    <source>
        <dbReference type="ARBA" id="ARBA00011009"/>
    </source>
</evidence>
<evidence type="ECO:0000256" key="15">
    <source>
        <dbReference type="PIRSR" id="PIRSR000114-1"/>
    </source>
</evidence>
<evidence type="ECO:0000256" key="8">
    <source>
        <dbReference type="ARBA" id="ARBA00023209"/>
    </source>
</evidence>
<feature type="binding site" evidence="14">
    <location>
        <position position="116"/>
    </location>
    <ligand>
        <name>NADPH</name>
        <dbReference type="ChEBI" id="CHEBI:57783"/>
    </ligand>
</feature>
<feature type="binding site" evidence="14">
    <location>
        <position position="267"/>
    </location>
    <ligand>
        <name>sn-glycerol 3-phosphate</name>
        <dbReference type="ChEBI" id="CHEBI:57597"/>
    </ligand>
</feature>
<evidence type="ECO:0000256" key="10">
    <source>
        <dbReference type="ARBA" id="ARBA00052716"/>
    </source>
</evidence>
<name>K8Z880_9ENTE</name>
<dbReference type="InterPro" id="IPR013328">
    <property type="entry name" value="6PGD_dom2"/>
</dbReference>
<dbReference type="PROSITE" id="PS00957">
    <property type="entry name" value="NAD_G3PDH"/>
    <property type="match status" value="1"/>
</dbReference>
<comment type="pathway">
    <text evidence="14">Membrane lipid metabolism; glycerophospholipid metabolism.</text>
</comment>
<proteinExistence type="inferred from homology"/>
<feature type="binding site" evidence="14">
    <location>
        <position position="290"/>
    </location>
    <ligand>
        <name>NADPH</name>
        <dbReference type="ChEBI" id="CHEBI:57783"/>
    </ligand>
</feature>
<comment type="similarity">
    <text evidence="1 14 18">Belongs to the NAD-dependent glycerol-3-phosphate dehydrogenase family.</text>
</comment>
<dbReference type="SUPFAM" id="SSF51735">
    <property type="entry name" value="NAD(P)-binding Rossmann-fold domains"/>
    <property type="match status" value="1"/>
</dbReference>
<dbReference type="UniPathway" id="UPA00940"/>
<evidence type="ECO:0000313" key="22">
    <source>
        <dbReference type="Proteomes" id="UP000016057"/>
    </source>
</evidence>
<dbReference type="STRING" id="1234409.C683_0570"/>
<feature type="binding site" evidence="14">
    <location>
        <position position="151"/>
    </location>
    <ligand>
        <name>NADPH</name>
        <dbReference type="ChEBI" id="CHEBI:57783"/>
    </ligand>
</feature>
<dbReference type="PRINTS" id="PR00077">
    <property type="entry name" value="GPDHDRGNASE"/>
</dbReference>
<dbReference type="PANTHER" id="PTHR11728">
    <property type="entry name" value="GLYCEROL-3-PHOSPHATE DEHYDROGENASE"/>
    <property type="match status" value="1"/>
</dbReference>
<organism evidence="21 22">
    <name type="scientific">Catellicoccus marimammalium M35/04/3</name>
    <dbReference type="NCBI Taxonomy" id="1234409"/>
    <lineage>
        <taxon>Bacteria</taxon>
        <taxon>Bacillati</taxon>
        <taxon>Bacillota</taxon>
        <taxon>Bacilli</taxon>
        <taxon>Lactobacillales</taxon>
        <taxon>Enterococcaceae</taxon>
        <taxon>Catellicoccus</taxon>
    </lineage>
</organism>
<feature type="binding site" evidence="17">
    <location>
        <begin position="18"/>
        <end position="23"/>
    </location>
    <ligand>
        <name>NAD(+)</name>
        <dbReference type="ChEBI" id="CHEBI:57540"/>
    </ligand>
</feature>
<evidence type="ECO:0000256" key="18">
    <source>
        <dbReference type="RuleBase" id="RU000437"/>
    </source>
</evidence>
<evidence type="ECO:0000256" key="16">
    <source>
        <dbReference type="PIRSR" id="PIRSR000114-2"/>
    </source>
</evidence>
<feature type="binding site" evidence="14">
    <location>
        <position position="22"/>
    </location>
    <ligand>
        <name>NADPH</name>
        <dbReference type="ChEBI" id="CHEBI:57783"/>
    </ligand>
</feature>
<keyword evidence="7 14" id="KW-0443">Lipid metabolism</keyword>
<dbReference type="SUPFAM" id="SSF48179">
    <property type="entry name" value="6-phosphogluconate dehydrogenase C-terminal domain-like"/>
    <property type="match status" value="1"/>
</dbReference>
<comment type="caution">
    <text evidence="14">Lacks conserved residue(s) required for the propagation of feature annotation.</text>
</comment>
<evidence type="ECO:0000256" key="6">
    <source>
        <dbReference type="ARBA" id="ARBA00023027"/>
    </source>
</evidence>
<comment type="subcellular location">
    <subcellularLocation>
        <location evidence="14">Cytoplasm</location>
    </subcellularLocation>
</comment>
<evidence type="ECO:0000256" key="4">
    <source>
        <dbReference type="ARBA" id="ARBA00022857"/>
    </source>
</evidence>
<dbReference type="Gene3D" id="3.40.50.720">
    <property type="entry name" value="NAD(P)-binding Rossmann-like Domain"/>
    <property type="match status" value="1"/>
</dbReference>
<evidence type="ECO:0000256" key="2">
    <source>
        <dbReference type="ARBA" id="ARBA00022516"/>
    </source>
</evidence>
<keyword evidence="22" id="KW-1185">Reference proteome</keyword>
<dbReference type="InterPro" id="IPR011128">
    <property type="entry name" value="G3P_DH_NAD-dep_N"/>
</dbReference>
<gene>
    <name evidence="14" type="primary">gpsA</name>
    <name evidence="21" type="ORF">C683_0570</name>
</gene>